<comment type="caution">
    <text evidence="4">The sequence shown here is derived from an EMBL/GenBank/DDBJ whole genome shotgun (WGS) entry which is preliminary data.</text>
</comment>
<feature type="domain" description="TmcB/TmcC TPR repeats" evidence="3">
    <location>
        <begin position="340"/>
        <end position="438"/>
    </location>
</feature>
<dbReference type="Pfam" id="PF25474">
    <property type="entry name" value="TPR_TmcB"/>
    <property type="match status" value="1"/>
</dbReference>
<keyword evidence="1" id="KW-0175">Coiled coil</keyword>
<name>A0A5J4V6M7_9EUKA</name>
<evidence type="ECO:0000313" key="5">
    <source>
        <dbReference type="Proteomes" id="UP000324800"/>
    </source>
</evidence>
<feature type="region of interest" description="Disordered" evidence="2">
    <location>
        <begin position="88"/>
        <end position="140"/>
    </location>
</feature>
<gene>
    <name evidence="4" type="ORF">EZS28_026216</name>
</gene>
<evidence type="ECO:0000313" key="4">
    <source>
        <dbReference type="EMBL" id="KAA6378257.1"/>
    </source>
</evidence>
<feature type="coiled-coil region" evidence="1">
    <location>
        <begin position="423"/>
        <end position="455"/>
    </location>
</feature>
<accession>A0A5J4V6M7</accession>
<protein>
    <recommendedName>
        <fullName evidence="3">TmcB/TmcC TPR repeats domain-containing protein</fullName>
    </recommendedName>
</protein>
<dbReference type="InterPro" id="IPR057352">
    <property type="entry name" value="TPR_TmcB/C"/>
</dbReference>
<evidence type="ECO:0000259" key="3">
    <source>
        <dbReference type="Pfam" id="PF25474"/>
    </source>
</evidence>
<feature type="compositionally biased region" description="Polar residues" evidence="2">
    <location>
        <begin position="88"/>
        <end position="119"/>
    </location>
</feature>
<evidence type="ECO:0000256" key="2">
    <source>
        <dbReference type="SAM" id="MobiDB-lite"/>
    </source>
</evidence>
<feature type="compositionally biased region" description="Polar residues" evidence="2">
    <location>
        <begin position="130"/>
        <end position="140"/>
    </location>
</feature>
<evidence type="ECO:0000256" key="1">
    <source>
        <dbReference type="SAM" id="Coils"/>
    </source>
</evidence>
<dbReference type="AlphaFoldDB" id="A0A5J4V6M7"/>
<feature type="coiled-coil region" evidence="1">
    <location>
        <begin position="498"/>
        <end position="529"/>
    </location>
</feature>
<feature type="region of interest" description="Disordered" evidence="2">
    <location>
        <begin position="309"/>
        <end position="331"/>
    </location>
</feature>
<organism evidence="4 5">
    <name type="scientific">Streblomastix strix</name>
    <dbReference type="NCBI Taxonomy" id="222440"/>
    <lineage>
        <taxon>Eukaryota</taxon>
        <taxon>Metamonada</taxon>
        <taxon>Preaxostyla</taxon>
        <taxon>Oxymonadida</taxon>
        <taxon>Streblomastigidae</taxon>
        <taxon>Streblomastix</taxon>
    </lineage>
</organism>
<reference evidence="4 5" key="1">
    <citation type="submission" date="2019-03" db="EMBL/GenBank/DDBJ databases">
        <title>Single cell metagenomics reveals metabolic interactions within the superorganism composed of flagellate Streblomastix strix and complex community of Bacteroidetes bacteria on its surface.</title>
        <authorList>
            <person name="Treitli S.C."/>
            <person name="Kolisko M."/>
            <person name="Husnik F."/>
            <person name="Keeling P."/>
            <person name="Hampl V."/>
        </authorList>
    </citation>
    <scope>NUCLEOTIDE SEQUENCE [LARGE SCALE GENOMIC DNA]</scope>
    <source>
        <strain evidence="4">ST1C</strain>
    </source>
</reference>
<dbReference type="EMBL" id="SNRW01009267">
    <property type="protein sequence ID" value="KAA6378257.1"/>
    <property type="molecule type" value="Genomic_DNA"/>
</dbReference>
<proteinExistence type="predicted"/>
<dbReference type="Proteomes" id="UP000324800">
    <property type="component" value="Unassembled WGS sequence"/>
</dbReference>
<sequence length="713" mass="79963">MVGVTLKVEKGNKAIIYSVEPALLQTISGNVPQPKASASTPEGKKIQIPNPVLKAKQANLLVLANAKAKYVTLSINAPSNISMIENASNDDQSQQTSPLTSQITSFQPQSNSQPKSITTPKIKAKPKSAFPSSTTPKTSINKFNAKTKGVQAKPKSIDQKKVSTSVALSGPKKQAQLVERQSIGAILCSHPDLKWTKQLLLATPATAFSLLKQYDNPSKLEQGIRFMQIPELYNHKLIVPFSFVIVNTALKKDVFKLSADHHVTLALFLNAFRPNQIKIADLLQQAANLFPGWSNRWIIFKMMREIESSNQSDSQQTDEQRKDGIQPQSLDNHSTSYVMRNMMTQASKSFLLARAHTLRVFQLLTRRTVDVERVIFHSCKAATNTKIAEDLFRQLSESNPDNPNILRQFSALVRDIHGDKKLAEDILAEAEQVEEEQAKITARLLKQRMDKLKQNKQLIGVNNEDISKAGATHAALAANVFMQGAKIGFSNQGDQHWLQQLDNDSNDNKDNQQDANNEIQRNVLSLSEKMSSAVSYSIYTMFRILSKDSSGELDDEGDSYSIIYQSGFDSTNRTLFEINELFGQVYHYDFNNKMWIDNIVEWNILTFTYPESSVGDSNPIFTITNSTVDNMNIPRFVSWIEDSIMKMVDDFANISQVDQLGIVRTPFTTMKEHFAELLFNQPFVGAESMKRICVIALDDLFSTQKKDGLRIQL</sequence>